<evidence type="ECO:0000313" key="3">
    <source>
        <dbReference type="Proteomes" id="UP000271087"/>
    </source>
</evidence>
<evidence type="ECO:0000256" key="1">
    <source>
        <dbReference type="SAM" id="MobiDB-lite"/>
    </source>
</evidence>
<proteinExistence type="predicted"/>
<evidence type="ECO:0000313" key="4">
    <source>
        <dbReference type="WBParaSite" id="nOo.2.0.1.t12990-RA"/>
    </source>
</evidence>
<keyword evidence="3" id="KW-1185">Reference proteome</keyword>
<protein>
    <submittedName>
        <fullName evidence="2 4">Uncharacterized protein</fullName>
    </submittedName>
</protein>
<reference evidence="2 3" key="2">
    <citation type="submission" date="2018-08" db="EMBL/GenBank/DDBJ databases">
        <authorList>
            <person name="Laetsch R D."/>
            <person name="Stevens L."/>
            <person name="Kumar S."/>
            <person name="Blaxter L. M."/>
        </authorList>
    </citation>
    <scope>NUCLEOTIDE SEQUENCE [LARGE SCALE GENOMIC DNA]</scope>
</reference>
<dbReference type="EMBL" id="UYRW01012896">
    <property type="protein sequence ID" value="VDN00423.1"/>
    <property type="molecule type" value="Genomic_DNA"/>
</dbReference>
<organism evidence="4">
    <name type="scientific">Onchocerca ochengi</name>
    <name type="common">Filarial nematode worm</name>
    <dbReference type="NCBI Taxonomy" id="42157"/>
    <lineage>
        <taxon>Eukaryota</taxon>
        <taxon>Metazoa</taxon>
        <taxon>Ecdysozoa</taxon>
        <taxon>Nematoda</taxon>
        <taxon>Chromadorea</taxon>
        <taxon>Rhabditida</taxon>
        <taxon>Spirurina</taxon>
        <taxon>Spiruromorpha</taxon>
        <taxon>Filarioidea</taxon>
        <taxon>Onchocercidae</taxon>
        <taxon>Onchocerca</taxon>
    </lineage>
</organism>
<name>A0A182EXT6_ONCOC</name>
<dbReference type="Proteomes" id="UP000271087">
    <property type="component" value="Unassembled WGS sequence"/>
</dbReference>
<feature type="region of interest" description="Disordered" evidence="1">
    <location>
        <begin position="101"/>
        <end position="137"/>
    </location>
</feature>
<evidence type="ECO:0000313" key="2">
    <source>
        <dbReference type="EMBL" id="VDN00423.1"/>
    </source>
</evidence>
<sequence length="174" mass="19897">MQPKHVRSISSAAAESAVTTISNSFDAIAQSTSTESVKGHISRLIIENEATLVRIKRRPYHRQVGSQSSIELETGIRSQMSITHFQTNVKNRTRGTHCATNRKCRKKSHTTQQFKGPEPRTDQTTPMVEESDEEPIYRKTRSAKQWHTEHPYHFWFTGVSGKPKKIFIQFITCL</sequence>
<dbReference type="WBParaSite" id="nOo.2.0.1.t12990-RA">
    <property type="protein sequence ID" value="nOo.2.0.1.t12990-RA"/>
    <property type="gene ID" value="nOo.2.0.1.g12990"/>
</dbReference>
<accession>A0A182EXT6</accession>
<dbReference type="OrthoDB" id="10042249at2759"/>
<dbReference type="AlphaFoldDB" id="A0A182EXT6"/>
<gene>
    <name evidence="2" type="ORF">NOO_LOCUS12990</name>
</gene>
<reference evidence="4" key="1">
    <citation type="submission" date="2016-06" db="UniProtKB">
        <authorList>
            <consortium name="WormBaseParasite"/>
        </authorList>
    </citation>
    <scope>IDENTIFICATION</scope>
</reference>
<dbReference type="STRING" id="42157.A0A182EXT6"/>